<proteinExistence type="predicted"/>
<keyword evidence="2" id="KW-1185">Reference proteome</keyword>
<dbReference type="EMBL" id="WHWC01000001">
    <property type="protein sequence ID" value="KAG8391764.1"/>
    <property type="molecule type" value="Genomic_DNA"/>
</dbReference>
<protein>
    <submittedName>
        <fullName evidence="1">Uncharacterized protein</fullName>
    </submittedName>
</protein>
<organism evidence="1 2">
    <name type="scientific">Buddleja alternifolia</name>
    <dbReference type="NCBI Taxonomy" id="168488"/>
    <lineage>
        <taxon>Eukaryota</taxon>
        <taxon>Viridiplantae</taxon>
        <taxon>Streptophyta</taxon>
        <taxon>Embryophyta</taxon>
        <taxon>Tracheophyta</taxon>
        <taxon>Spermatophyta</taxon>
        <taxon>Magnoliopsida</taxon>
        <taxon>eudicotyledons</taxon>
        <taxon>Gunneridae</taxon>
        <taxon>Pentapetalae</taxon>
        <taxon>asterids</taxon>
        <taxon>lamiids</taxon>
        <taxon>Lamiales</taxon>
        <taxon>Scrophulariaceae</taxon>
        <taxon>Buddlejeae</taxon>
        <taxon>Buddleja</taxon>
    </lineage>
</organism>
<name>A0AAV6YA42_9LAMI</name>
<evidence type="ECO:0000313" key="1">
    <source>
        <dbReference type="EMBL" id="KAG8391764.1"/>
    </source>
</evidence>
<sequence length="130" mass="15154">MQLSIQKRFVFFSSFRNICICFHYKMLFSNKTVYQFSRHFGFLAYIDDFFHRKVDVNGSVDLNNILKISQGYDKDGFQLENIVFEVINRDQGEIDESVHDEEKHDQSNILTINTASARHGCYSICAIALP</sequence>
<reference evidence="1" key="1">
    <citation type="submission" date="2019-10" db="EMBL/GenBank/DDBJ databases">
        <authorList>
            <person name="Zhang R."/>
            <person name="Pan Y."/>
            <person name="Wang J."/>
            <person name="Ma R."/>
            <person name="Yu S."/>
        </authorList>
    </citation>
    <scope>NUCLEOTIDE SEQUENCE</scope>
    <source>
        <strain evidence="1">LA-IB0</strain>
        <tissue evidence="1">Leaf</tissue>
    </source>
</reference>
<dbReference type="AlphaFoldDB" id="A0AAV6YA42"/>
<gene>
    <name evidence="1" type="ORF">BUALT_Bualt01G0220900</name>
</gene>
<comment type="caution">
    <text evidence="1">The sequence shown here is derived from an EMBL/GenBank/DDBJ whole genome shotgun (WGS) entry which is preliminary data.</text>
</comment>
<evidence type="ECO:0000313" key="2">
    <source>
        <dbReference type="Proteomes" id="UP000826271"/>
    </source>
</evidence>
<accession>A0AAV6YA42</accession>
<dbReference type="Proteomes" id="UP000826271">
    <property type="component" value="Unassembled WGS sequence"/>
</dbReference>